<gene>
    <name evidence="1" type="ORF">HKBW3S06_00272</name>
</gene>
<name>A0A6V8NRJ3_9ACTN</name>
<dbReference type="PANTHER" id="PTHR34614">
    <property type="match status" value="1"/>
</dbReference>
<dbReference type="Proteomes" id="UP000580051">
    <property type="component" value="Unassembled WGS sequence"/>
</dbReference>
<reference evidence="1 2" key="1">
    <citation type="journal article" date="2020" name="Front. Microbiol.">
        <title>Single-cell genomics of novel Actinobacteria with the Wood-Ljungdahl pathway discovered in a serpentinizing system.</title>
        <authorList>
            <person name="Merino N."/>
            <person name="Kawai M."/>
            <person name="Boyd E.S."/>
            <person name="Colman D.R."/>
            <person name="McGlynn S.E."/>
            <person name="Nealson K.H."/>
            <person name="Kurokawa K."/>
            <person name="Hongoh Y."/>
        </authorList>
    </citation>
    <scope>NUCLEOTIDE SEQUENCE [LARGE SCALE GENOMIC DNA]</scope>
    <source>
        <strain evidence="1 2">S06</strain>
    </source>
</reference>
<evidence type="ECO:0000313" key="1">
    <source>
        <dbReference type="EMBL" id="GFP21046.1"/>
    </source>
</evidence>
<evidence type="ECO:0000313" key="2">
    <source>
        <dbReference type="Proteomes" id="UP000580051"/>
    </source>
</evidence>
<sequence length="359" mass="41592">MVSLGQNTHCKVCTSNQLGYIVGKGGRVITTVPNTWKEAMTFKEGLRLEKKGESAYGEERYQGAGVKWNTTRYFAGITARKKQATGCIGTHSSEKRKNDALSREQKLQKVESNLLNLLPKLNKKKLKMREEIEKRIEEILKKYKVKEFLKISLTEVRQSYRVQIGRGRPGPKTKYKKCVEMVYSLVWERNKEALKREKNVDGIFPLLTTDDSLSAKEVLRAYKYQPRLEKRFTQFKSVHEAAPLLFKKIERVEGIMFLFFLSLMIQAIIEREVRLKMKEWGIKTLPIYPESRDAYHPTTSKILDAFDGISSYQVRMGQMTKEFRDSLTQTQEQILNLLGISSDYYWGQSVVEGEKSEKT</sequence>
<organism evidence="1 2">
    <name type="scientific">Candidatus Hakubella thermalkaliphila</name>
    <dbReference type="NCBI Taxonomy" id="2754717"/>
    <lineage>
        <taxon>Bacteria</taxon>
        <taxon>Bacillati</taxon>
        <taxon>Actinomycetota</taxon>
        <taxon>Actinomycetota incertae sedis</taxon>
        <taxon>Candidatus Hakubellales</taxon>
        <taxon>Candidatus Hakubellaceae</taxon>
        <taxon>Candidatus Hakubella</taxon>
    </lineage>
</organism>
<dbReference type="PANTHER" id="PTHR34614:SF2">
    <property type="entry name" value="TRANSPOSASE IS4-LIKE DOMAIN-CONTAINING PROTEIN"/>
    <property type="match status" value="1"/>
</dbReference>
<dbReference type="InterPro" id="IPR047654">
    <property type="entry name" value="IS1634_transpos"/>
</dbReference>
<accession>A0A6V8NRJ3</accession>
<evidence type="ECO:0008006" key="3">
    <source>
        <dbReference type="Google" id="ProtNLM"/>
    </source>
</evidence>
<comment type="caution">
    <text evidence="1">The sequence shown here is derived from an EMBL/GenBank/DDBJ whole genome shotgun (WGS) entry which is preliminary data.</text>
</comment>
<protein>
    <recommendedName>
        <fullName evidence="3">Transposase IS4-like domain-containing protein</fullName>
    </recommendedName>
</protein>
<dbReference type="AlphaFoldDB" id="A0A6V8NRJ3"/>
<proteinExistence type="predicted"/>
<dbReference type="EMBL" id="BLRV01000014">
    <property type="protein sequence ID" value="GFP21046.1"/>
    <property type="molecule type" value="Genomic_DNA"/>
</dbReference>
<dbReference type="NCBIfam" id="NF033559">
    <property type="entry name" value="transpos_IS1634"/>
    <property type="match status" value="1"/>
</dbReference>